<name>A0A1N6XU16_AERVE</name>
<dbReference type="EMBL" id="AP022038">
    <property type="protein sequence ID" value="BBR38746.1"/>
    <property type="molecule type" value="Genomic_DNA"/>
</dbReference>
<dbReference type="AlphaFoldDB" id="A0A1N6XU16"/>
<organism evidence="1 2">
    <name type="scientific">Aeromonas veronii</name>
    <dbReference type="NCBI Taxonomy" id="654"/>
    <lineage>
        <taxon>Bacteria</taxon>
        <taxon>Pseudomonadati</taxon>
        <taxon>Pseudomonadota</taxon>
        <taxon>Gammaproteobacteria</taxon>
        <taxon>Aeromonadales</taxon>
        <taxon>Aeromonadaceae</taxon>
        <taxon>Aeromonas</taxon>
    </lineage>
</organism>
<accession>A0A318DUQ6</accession>
<sequence>MGHLNAFQPAMAGVRRPGALDSRASLPVSLMDRATLALHEEHA</sequence>
<accession>A0A1N6XU16</accession>
<evidence type="ECO:0000313" key="2">
    <source>
        <dbReference type="Proteomes" id="UP000515442"/>
    </source>
</evidence>
<dbReference type="Proteomes" id="UP000515442">
    <property type="component" value="Chromosome"/>
</dbReference>
<gene>
    <name evidence="1" type="ORF">WP3W19E03_12710</name>
</gene>
<proteinExistence type="predicted"/>
<reference evidence="1 2" key="1">
    <citation type="submission" date="2019-12" db="EMBL/GenBank/DDBJ databases">
        <title>complete genome sequences of Aeromonas veronii str. WP3-W19-ESBL-03 isolated from wastewater treatment plant effluent.</title>
        <authorList>
            <person name="Sekizuka T."/>
            <person name="Itokawa K."/>
            <person name="Yatsu K."/>
            <person name="Inamine Y."/>
            <person name="Kuroda M."/>
        </authorList>
    </citation>
    <scope>NUCLEOTIDE SEQUENCE [LARGE SCALE GENOMIC DNA]</scope>
    <source>
        <strain evidence="1 2">WP3-W19-ESBL-03</strain>
    </source>
</reference>
<protein>
    <submittedName>
        <fullName evidence="1">Uncharacterized protein</fullName>
    </submittedName>
</protein>
<evidence type="ECO:0000313" key="1">
    <source>
        <dbReference type="EMBL" id="BBR38746.1"/>
    </source>
</evidence>